<evidence type="ECO:0000313" key="3">
    <source>
        <dbReference type="Proteomes" id="UP001172102"/>
    </source>
</evidence>
<name>A0AA40AQV8_9PEZI</name>
<protein>
    <submittedName>
        <fullName evidence="2">Uncharacterized protein</fullName>
    </submittedName>
</protein>
<dbReference type="AlphaFoldDB" id="A0AA40AQV8"/>
<sequence length="244" mass="26476">MPSLGTAHGRHRCGPLIGAWGLGFASCRVSWNVPLQAAEARGLLLMSKRKKNPVLAHGNDLSHQRPAPGFASNIVESICIFISERQKCTDSMCMASICHQQRSDCESAAAEVHGLPGASGGAKFTTSSAERCRDTNPPGKSRQRNKHFPSIRERFPTETPRRSQVMKHGGMFCRQLLCTSMETFHRYVGTRTPRTSPTRTLPQTNSPSAAVGLLGKPVAGPRGCERAARVCCVLLDVATENLLL</sequence>
<proteinExistence type="predicted"/>
<feature type="compositionally biased region" description="Low complexity" evidence="1">
    <location>
        <begin position="190"/>
        <end position="204"/>
    </location>
</feature>
<reference evidence="2" key="1">
    <citation type="submission" date="2023-06" db="EMBL/GenBank/DDBJ databases">
        <title>Genome-scale phylogeny and comparative genomics of the fungal order Sordariales.</title>
        <authorList>
            <consortium name="Lawrence Berkeley National Laboratory"/>
            <person name="Hensen N."/>
            <person name="Bonometti L."/>
            <person name="Westerberg I."/>
            <person name="Brannstrom I.O."/>
            <person name="Guillou S."/>
            <person name="Cros-Aarteil S."/>
            <person name="Calhoun S."/>
            <person name="Haridas S."/>
            <person name="Kuo A."/>
            <person name="Mondo S."/>
            <person name="Pangilinan J."/>
            <person name="Riley R."/>
            <person name="Labutti K."/>
            <person name="Andreopoulos B."/>
            <person name="Lipzen A."/>
            <person name="Chen C."/>
            <person name="Yanf M."/>
            <person name="Daum C."/>
            <person name="Ng V."/>
            <person name="Clum A."/>
            <person name="Steindorff A."/>
            <person name="Ohm R."/>
            <person name="Martin F."/>
            <person name="Silar P."/>
            <person name="Natvig D."/>
            <person name="Lalanne C."/>
            <person name="Gautier V."/>
            <person name="Ament-Velasquez S.L."/>
            <person name="Kruys A."/>
            <person name="Hutchinson M.I."/>
            <person name="Powell A.J."/>
            <person name="Barry K."/>
            <person name="Miller A.N."/>
            <person name="Grigoriev I.V."/>
            <person name="Debuchy R."/>
            <person name="Gladieux P."/>
            <person name="Thoren M.H."/>
            <person name="Johannesson H."/>
        </authorList>
    </citation>
    <scope>NUCLEOTIDE SEQUENCE</scope>
    <source>
        <strain evidence="2">SMH4607-1</strain>
    </source>
</reference>
<dbReference type="EMBL" id="JAUKUA010000003">
    <property type="protein sequence ID" value="KAK0720282.1"/>
    <property type="molecule type" value="Genomic_DNA"/>
</dbReference>
<evidence type="ECO:0000313" key="2">
    <source>
        <dbReference type="EMBL" id="KAK0720282.1"/>
    </source>
</evidence>
<gene>
    <name evidence="2" type="ORF">B0H67DRAFT_575600</name>
</gene>
<evidence type="ECO:0000256" key="1">
    <source>
        <dbReference type="SAM" id="MobiDB-lite"/>
    </source>
</evidence>
<feature type="compositionally biased region" description="Basic and acidic residues" evidence="1">
    <location>
        <begin position="150"/>
        <end position="161"/>
    </location>
</feature>
<organism evidence="2 3">
    <name type="scientific">Lasiosphaeris hirsuta</name>
    <dbReference type="NCBI Taxonomy" id="260670"/>
    <lineage>
        <taxon>Eukaryota</taxon>
        <taxon>Fungi</taxon>
        <taxon>Dikarya</taxon>
        <taxon>Ascomycota</taxon>
        <taxon>Pezizomycotina</taxon>
        <taxon>Sordariomycetes</taxon>
        <taxon>Sordariomycetidae</taxon>
        <taxon>Sordariales</taxon>
        <taxon>Lasiosphaeriaceae</taxon>
        <taxon>Lasiosphaeris</taxon>
    </lineage>
</organism>
<feature type="region of interest" description="Disordered" evidence="1">
    <location>
        <begin position="190"/>
        <end position="209"/>
    </location>
</feature>
<keyword evidence="3" id="KW-1185">Reference proteome</keyword>
<accession>A0AA40AQV8</accession>
<feature type="region of interest" description="Disordered" evidence="1">
    <location>
        <begin position="119"/>
        <end position="163"/>
    </location>
</feature>
<dbReference type="Proteomes" id="UP001172102">
    <property type="component" value="Unassembled WGS sequence"/>
</dbReference>
<comment type="caution">
    <text evidence="2">The sequence shown here is derived from an EMBL/GenBank/DDBJ whole genome shotgun (WGS) entry which is preliminary data.</text>
</comment>